<reference evidence="3" key="1">
    <citation type="submission" date="2014-03" db="EMBL/GenBank/DDBJ databases">
        <title>The Genome Sequence of Puccinia striiformis f. sp. tritici PST-78.</title>
        <authorList>
            <consortium name="The Broad Institute Genome Sequencing Platform"/>
            <person name="Cuomo C."/>
            <person name="Hulbert S."/>
            <person name="Chen X."/>
            <person name="Walker B."/>
            <person name="Young S.K."/>
            <person name="Zeng Q."/>
            <person name="Gargeya S."/>
            <person name="Fitzgerald M."/>
            <person name="Haas B."/>
            <person name="Abouelleil A."/>
            <person name="Alvarado L."/>
            <person name="Arachchi H.M."/>
            <person name="Berlin A.M."/>
            <person name="Chapman S.B."/>
            <person name="Goldberg J."/>
            <person name="Griggs A."/>
            <person name="Gujja S."/>
            <person name="Hansen M."/>
            <person name="Howarth C."/>
            <person name="Imamovic A."/>
            <person name="Larimer J."/>
            <person name="McCowan C."/>
            <person name="Montmayeur A."/>
            <person name="Murphy C."/>
            <person name="Neiman D."/>
            <person name="Pearson M."/>
            <person name="Priest M."/>
            <person name="Roberts A."/>
            <person name="Saif S."/>
            <person name="Shea T."/>
            <person name="Sisk P."/>
            <person name="Sykes S."/>
            <person name="Wortman J."/>
            <person name="Nusbaum C."/>
            <person name="Birren B."/>
        </authorList>
    </citation>
    <scope>NUCLEOTIDE SEQUENCE [LARGE SCALE GENOMIC DNA]</scope>
    <source>
        <strain evidence="3">race PST-78</strain>
    </source>
</reference>
<keyword evidence="3" id="KW-1185">Reference proteome</keyword>
<dbReference type="PANTHER" id="PTHR33069">
    <property type="entry name" value="CHROMOSOME 7, WHOLE GENOME SHOTGUN SEQUENCE-RELATED"/>
    <property type="match status" value="1"/>
</dbReference>
<proteinExistence type="predicted"/>
<evidence type="ECO:0000313" key="3">
    <source>
        <dbReference type="Proteomes" id="UP000054564"/>
    </source>
</evidence>
<gene>
    <name evidence="2" type="ORF">PSTG_05824</name>
</gene>
<name>A0A0L0VNS0_9BASI</name>
<sequence>MVRSNESLAQTVESFRSMNPQRQPGEEYRVCGVYEEIFRETYAHLQNRLMCHRLRKEVDFHSELRSEGEPPYGLGRTVLPAFKEKLRSFSLAFKPYIPECDIKTWCEAILDHLVEIDDGLEEIDLAIISIWRGIKPNHLGVFYELHDSVRVRHLLNQVHRLLARQLRDVFDACHTYFEDFGLSNPPLNELSTSQERRNIVRLVAVSIDKIDFIVKSLHETLLGAALEEWRRIAKQIDLSSQWPVKETHMHPLFRDIPGHDELMRVEEEARKKAFQAATPIIKLCRTYFNKLSRSTNSQPLIFLSPSMSIGEDCVDGLLDYTMRNAYVTPDFVETMVTWSHEPPSVLEAIDTLRCMFVEFSPMLEKYWDSLLASNEQWVNREALADARAWLNSWSSLFFIATENLIEHVGGDDAREATTGEGETRVDHDQEDDPDGEDDWSNEGSDVDIEE</sequence>
<evidence type="ECO:0000256" key="1">
    <source>
        <dbReference type="SAM" id="MobiDB-lite"/>
    </source>
</evidence>
<dbReference type="PANTHER" id="PTHR33069:SF3">
    <property type="entry name" value="DYNEIN HEAVY CHAIN TAIL DOMAIN-CONTAINING PROTEIN"/>
    <property type="match status" value="1"/>
</dbReference>
<organism evidence="2 3">
    <name type="scientific">Puccinia striiformis f. sp. tritici PST-78</name>
    <dbReference type="NCBI Taxonomy" id="1165861"/>
    <lineage>
        <taxon>Eukaryota</taxon>
        <taxon>Fungi</taxon>
        <taxon>Dikarya</taxon>
        <taxon>Basidiomycota</taxon>
        <taxon>Pucciniomycotina</taxon>
        <taxon>Pucciniomycetes</taxon>
        <taxon>Pucciniales</taxon>
        <taxon>Pucciniaceae</taxon>
        <taxon>Puccinia</taxon>
    </lineage>
</organism>
<comment type="caution">
    <text evidence="2">The sequence shown here is derived from an EMBL/GenBank/DDBJ whole genome shotgun (WGS) entry which is preliminary data.</text>
</comment>
<dbReference type="EMBL" id="AJIL01000033">
    <property type="protein sequence ID" value="KNF00928.1"/>
    <property type="molecule type" value="Genomic_DNA"/>
</dbReference>
<dbReference type="OrthoDB" id="2499590at2759"/>
<feature type="compositionally biased region" description="Basic and acidic residues" evidence="1">
    <location>
        <begin position="412"/>
        <end position="427"/>
    </location>
</feature>
<protein>
    <submittedName>
        <fullName evidence="2">Uncharacterized protein</fullName>
    </submittedName>
</protein>
<feature type="region of interest" description="Disordered" evidence="1">
    <location>
        <begin position="412"/>
        <end position="450"/>
    </location>
</feature>
<feature type="compositionally biased region" description="Acidic residues" evidence="1">
    <location>
        <begin position="428"/>
        <end position="450"/>
    </location>
</feature>
<evidence type="ECO:0000313" key="2">
    <source>
        <dbReference type="EMBL" id="KNF00928.1"/>
    </source>
</evidence>
<dbReference type="AlphaFoldDB" id="A0A0L0VNS0"/>
<accession>A0A0L0VNS0</accession>
<dbReference type="Proteomes" id="UP000054564">
    <property type="component" value="Unassembled WGS sequence"/>
</dbReference>